<organism evidence="2">
    <name type="scientific">Arion vulgaris</name>
    <dbReference type="NCBI Taxonomy" id="1028688"/>
    <lineage>
        <taxon>Eukaryota</taxon>
        <taxon>Metazoa</taxon>
        <taxon>Spiralia</taxon>
        <taxon>Lophotrochozoa</taxon>
        <taxon>Mollusca</taxon>
        <taxon>Gastropoda</taxon>
        <taxon>Heterobranchia</taxon>
        <taxon>Euthyneura</taxon>
        <taxon>Panpulmonata</taxon>
        <taxon>Eupulmonata</taxon>
        <taxon>Stylommatophora</taxon>
        <taxon>Helicina</taxon>
        <taxon>Arionoidea</taxon>
        <taxon>Arionidae</taxon>
        <taxon>Arion</taxon>
    </lineage>
</organism>
<reference evidence="2" key="1">
    <citation type="submission" date="2014-12" db="EMBL/GenBank/DDBJ databases">
        <title>Insight into the proteome of Arion vulgaris.</title>
        <authorList>
            <person name="Aradska J."/>
            <person name="Bulat T."/>
            <person name="Smidak R."/>
            <person name="Sarate P."/>
            <person name="Gangsoo J."/>
            <person name="Sialana F."/>
            <person name="Bilban M."/>
            <person name="Lubec G."/>
        </authorList>
    </citation>
    <scope>NUCLEOTIDE SEQUENCE</scope>
    <source>
        <tissue evidence="2">Skin</tissue>
    </source>
</reference>
<accession>A0A0B6YEW1</accession>
<dbReference type="AlphaFoldDB" id="A0A0B6YEW1"/>
<protein>
    <submittedName>
        <fullName evidence="2">Uncharacterized protein</fullName>
    </submittedName>
</protein>
<dbReference type="EMBL" id="HACG01007451">
    <property type="protein sequence ID" value="CEK54316.1"/>
    <property type="molecule type" value="Transcribed_RNA"/>
</dbReference>
<proteinExistence type="predicted"/>
<evidence type="ECO:0000256" key="1">
    <source>
        <dbReference type="SAM" id="MobiDB-lite"/>
    </source>
</evidence>
<feature type="region of interest" description="Disordered" evidence="1">
    <location>
        <begin position="1"/>
        <end position="20"/>
    </location>
</feature>
<feature type="non-terminal residue" evidence="2">
    <location>
        <position position="76"/>
    </location>
</feature>
<name>A0A0B6YEW1_9EUPU</name>
<feature type="non-terminal residue" evidence="2">
    <location>
        <position position="1"/>
    </location>
</feature>
<evidence type="ECO:0000313" key="2">
    <source>
        <dbReference type="EMBL" id="CEK54316.1"/>
    </source>
</evidence>
<feature type="region of interest" description="Disordered" evidence="1">
    <location>
        <begin position="49"/>
        <end position="76"/>
    </location>
</feature>
<sequence length="76" mass="8728">IQQTFADKAEESFLSQQNHEWRNTQRGLDVNTARPDSWLKVSLPSHSDSTFNTRLKNRGRKVPLSGPTNPLEMTFN</sequence>
<gene>
    <name evidence="2" type="primary">ORF22492</name>
</gene>